<keyword evidence="1" id="KW-1185">Reference proteome</keyword>
<organism evidence="1 2">
    <name type="scientific">Angiostrongylus cantonensis</name>
    <name type="common">Rat lungworm</name>
    <dbReference type="NCBI Taxonomy" id="6313"/>
    <lineage>
        <taxon>Eukaryota</taxon>
        <taxon>Metazoa</taxon>
        <taxon>Ecdysozoa</taxon>
        <taxon>Nematoda</taxon>
        <taxon>Chromadorea</taxon>
        <taxon>Rhabditida</taxon>
        <taxon>Rhabditina</taxon>
        <taxon>Rhabditomorpha</taxon>
        <taxon>Strongyloidea</taxon>
        <taxon>Metastrongylidae</taxon>
        <taxon>Angiostrongylus</taxon>
    </lineage>
</organism>
<evidence type="ECO:0000313" key="2">
    <source>
        <dbReference type="WBParaSite" id="ACAC_0000790601-mRNA-1"/>
    </source>
</evidence>
<dbReference type="WBParaSite" id="ACAC_0000790601-mRNA-1">
    <property type="protein sequence ID" value="ACAC_0000790601-mRNA-1"/>
    <property type="gene ID" value="ACAC_0000790601"/>
</dbReference>
<accession>A0A0K0DBS0</accession>
<dbReference type="AlphaFoldDB" id="A0A0K0DBS0"/>
<dbReference type="Proteomes" id="UP000035642">
    <property type="component" value="Unassembled WGS sequence"/>
</dbReference>
<reference evidence="2" key="2">
    <citation type="submission" date="2017-02" db="UniProtKB">
        <authorList>
            <consortium name="WormBaseParasite"/>
        </authorList>
    </citation>
    <scope>IDENTIFICATION</scope>
</reference>
<proteinExistence type="predicted"/>
<reference evidence="1" key="1">
    <citation type="submission" date="2012-09" db="EMBL/GenBank/DDBJ databases">
        <authorList>
            <person name="Martin A.A."/>
        </authorList>
    </citation>
    <scope>NUCLEOTIDE SEQUENCE</scope>
</reference>
<sequence>MNIVSRACDVTSWFPSCPMIKIAREISESDSGVFAILEDVCCESDDKPQRRSTESQTEISCNDAPLATDVSIRVEDQQSTFEHPDVMFWRLVATQRANELDHIREDIMKEKETLDKKHDELYCQLQVILKNDRDDDDKSDLMVDKTVSLA</sequence>
<evidence type="ECO:0000313" key="1">
    <source>
        <dbReference type="Proteomes" id="UP000035642"/>
    </source>
</evidence>
<protein>
    <submittedName>
        <fullName evidence="2">BMERB domain-containing protein</fullName>
    </submittedName>
</protein>
<name>A0A0K0DBS0_ANGCA</name>